<gene>
    <name evidence="4" type="ORF">POTOM_000268</name>
</gene>
<evidence type="ECO:0000256" key="2">
    <source>
        <dbReference type="RuleBase" id="RU000461"/>
    </source>
</evidence>
<keyword evidence="2" id="KW-0560">Oxidoreductase</keyword>
<dbReference type="GO" id="GO:0016705">
    <property type="term" value="F:oxidoreductase activity, acting on paired donors, with incorporation or reduction of molecular oxygen"/>
    <property type="evidence" value="ECO:0007669"/>
    <property type="project" value="InterPro"/>
</dbReference>
<dbReference type="EMBL" id="JAAWWB010000001">
    <property type="protein sequence ID" value="KAG6791156.1"/>
    <property type="molecule type" value="Genomic_DNA"/>
</dbReference>
<keyword evidence="3" id="KW-1133">Transmembrane helix</keyword>
<dbReference type="Pfam" id="PF00067">
    <property type="entry name" value="p450"/>
    <property type="match status" value="1"/>
</dbReference>
<organism evidence="4 5">
    <name type="scientific">Populus tomentosa</name>
    <name type="common">Chinese white poplar</name>
    <dbReference type="NCBI Taxonomy" id="118781"/>
    <lineage>
        <taxon>Eukaryota</taxon>
        <taxon>Viridiplantae</taxon>
        <taxon>Streptophyta</taxon>
        <taxon>Embryophyta</taxon>
        <taxon>Tracheophyta</taxon>
        <taxon>Spermatophyta</taxon>
        <taxon>Magnoliopsida</taxon>
        <taxon>eudicotyledons</taxon>
        <taxon>Gunneridae</taxon>
        <taxon>Pentapetalae</taxon>
        <taxon>rosids</taxon>
        <taxon>fabids</taxon>
        <taxon>Malpighiales</taxon>
        <taxon>Salicaceae</taxon>
        <taxon>Saliceae</taxon>
        <taxon>Populus</taxon>
    </lineage>
</organism>
<accession>A0A8X8AQL0</accession>
<comment type="caution">
    <text evidence="4">The sequence shown here is derived from an EMBL/GenBank/DDBJ whole genome shotgun (WGS) entry which is preliminary data.</text>
</comment>
<dbReference type="InterPro" id="IPR017972">
    <property type="entry name" value="Cyt_P450_CS"/>
</dbReference>
<keyword evidence="3" id="KW-0812">Transmembrane</keyword>
<dbReference type="Proteomes" id="UP000886885">
    <property type="component" value="Chromosome 1A"/>
</dbReference>
<keyword evidence="2" id="KW-0503">Monooxygenase</keyword>
<keyword evidence="3" id="KW-0472">Membrane</keyword>
<dbReference type="GO" id="GO:0004497">
    <property type="term" value="F:monooxygenase activity"/>
    <property type="evidence" value="ECO:0007669"/>
    <property type="project" value="UniProtKB-KW"/>
</dbReference>
<keyword evidence="5" id="KW-1185">Reference proteome</keyword>
<evidence type="ECO:0000313" key="5">
    <source>
        <dbReference type="Proteomes" id="UP000886885"/>
    </source>
</evidence>
<dbReference type="GO" id="GO:0005506">
    <property type="term" value="F:iron ion binding"/>
    <property type="evidence" value="ECO:0007669"/>
    <property type="project" value="InterPro"/>
</dbReference>
<keyword evidence="2" id="KW-0408">Iron</keyword>
<reference evidence="4" key="1">
    <citation type="journal article" date="2020" name="bioRxiv">
        <title>Hybrid origin of Populus tomentosa Carr. identified through genome sequencing and phylogenomic analysis.</title>
        <authorList>
            <person name="An X."/>
            <person name="Gao K."/>
            <person name="Chen Z."/>
            <person name="Li J."/>
            <person name="Yang X."/>
            <person name="Yang X."/>
            <person name="Zhou J."/>
            <person name="Guo T."/>
            <person name="Zhao T."/>
            <person name="Huang S."/>
            <person name="Miao D."/>
            <person name="Khan W.U."/>
            <person name="Rao P."/>
            <person name="Ye M."/>
            <person name="Lei B."/>
            <person name="Liao W."/>
            <person name="Wang J."/>
            <person name="Ji L."/>
            <person name="Li Y."/>
            <person name="Guo B."/>
            <person name="Mustafa N.S."/>
            <person name="Li S."/>
            <person name="Yun Q."/>
            <person name="Keller S.R."/>
            <person name="Mao J."/>
            <person name="Zhang R."/>
            <person name="Strauss S.H."/>
        </authorList>
    </citation>
    <scope>NUCLEOTIDE SEQUENCE</scope>
    <source>
        <strain evidence="4">GM15</strain>
        <tissue evidence="4">Leaf</tissue>
    </source>
</reference>
<dbReference type="GO" id="GO:0020037">
    <property type="term" value="F:heme binding"/>
    <property type="evidence" value="ECO:0007669"/>
    <property type="project" value="InterPro"/>
</dbReference>
<evidence type="ECO:0000313" key="4">
    <source>
        <dbReference type="EMBL" id="KAG6791156.1"/>
    </source>
</evidence>
<feature type="transmembrane region" description="Helical" evidence="3">
    <location>
        <begin position="27"/>
        <end position="45"/>
    </location>
</feature>
<proteinExistence type="inferred from homology"/>
<evidence type="ECO:0000256" key="1">
    <source>
        <dbReference type="ARBA" id="ARBA00010617"/>
    </source>
</evidence>
<comment type="similarity">
    <text evidence="1 2">Belongs to the cytochrome P450 family.</text>
</comment>
<dbReference type="InterPro" id="IPR001128">
    <property type="entry name" value="Cyt_P450"/>
</dbReference>
<dbReference type="PANTHER" id="PTHR24291:SF185">
    <property type="entry name" value="PREMNASPIRODIENE OXYGENASE-LIKE"/>
    <property type="match status" value="1"/>
</dbReference>
<keyword evidence="2" id="KW-0479">Metal-binding</keyword>
<keyword evidence="2" id="KW-0349">Heme</keyword>
<dbReference type="CDD" id="cd00302">
    <property type="entry name" value="cytochrome_P450"/>
    <property type="match status" value="1"/>
</dbReference>
<name>A0A8X8AQL0_POPTO</name>
<dbReference type="OrthoDB" id="1470350at2759"/>
<dbReference type="AlphaFoldDB" id="A0A8X8AQL0"/>
<protein>
    <submittedName>
        <fullName evidence="4">Uncharacterized protein</fullName>
    </submittedName>
</protein>
<dbReference type="PROSITE" id="PS00086">
    <property type="entry name" value="CYTOCHROME_P450"/>
    <property type="match status" value="1"/>
</dbReference>
<dbReference type="PANTHER" id="PTHR24291">
    <property type="entry name" value="CYTOCHROME P450 FAMILY 4"/>
    <property type="match status" value="1"/>
</dbReference>
<dbReference type="InterPro" id="IPR050196">
    <property type="entry name" value="Cytochrome_P450_Monoox"/>
</dbReference>
<sequence>MNSVLNSVNDFVSSKSTKEYAKKELNAILWVALITITVFSLEKVFKLFRLWSKASQIPGPPCNSFFGHGNLGSRENFIDLLSVAHDKYGSVFKLWLGPTQLLVSIKDPTLIKEMLLKAEDKLPFIGKAFRLAFGRSSLFFCSYDQAQKRRESLALELNGKMLGRANVIPKNVVDCIMERVDDAVMSKGSVDCKSVSQHMAFTILGTTLFGDTFLAWSKATFYEELLMKIAKDASFWASYRVTPFWKRGFWRYQSLCTKLKCLTLDIVQQCGKNYGLFSHTDQNSHIGIEKVGIKAASGAPPSNGVEMQDKLFAPELDSHLNEREEPCGNIMGVMFHGCIATASLIGSILERLVTDVEIQDKIYSEIIKGKQGSVKEDQNVEKMLLLLATIYESARLLPAGPLLQRCSLKDDLIFKSGLVIPAGAVLVVPAQLLQMDDSSWGSDASKFNPYRFLSKARKDSELQDTSFTGEPCARRRTDEAVDPIQCSFILNDPNDNAAFLPFGSGMRACVGQKFAIHGVATLFASLLQRYEHAVSIWYSNMLTLGYHLLYTWMIRPSGSSVDTIIKAVVTWFPNVKDSVASKKLCKINAFGKARTPVGKQPQINNWTTDSVCEKKQLKDEKM</sequence>
<evidence type="ECO:0000256" key="3">
    <source>
        <dbReference type="SAM" id="Phobius"/>
    </source>
</evidence>